<dbReference type="Proteomes" id="UP000267448">
    <property type="component" value="Unassembled WGS sequence"/>
</dbReference>
<proteinExistence type="predicted"/>
<evidence type="ECO:0000313" key="3">
    <source>
        <dbReference type="Proteomes" id="UP000267448"/>
    </source>
</evidence>
<keyword evidence="1" id="KW-0472">Membrane</keyword>
<evidence type="ECO:0000256" key="1">
    <source>
        <dbReference type="SAM" id="Phobius"/>
    </source>
</evidence>
<protein>
    <submittedName>
        <fullName evidence="2">Uncharacterized protein</fullName>
    </submittedName>
</protein>
<keyword evidence="1" id="KW-0812">Transmembrane</keyword>
<keyword evidence="3" id="KW-1185">Reference proteome</keyword>
<reference evidence="2 3" key="1">
    <citation type="submission" date="2018-12" db="EMBL/GenBank/DDBJ databases">
        <authorList>
            <person name="Yu L."/>
        </authorList>
    </citation>
    <scope>NUCLEOTIDE SEQUENCE [LARGE SCALE GENOMIC DNA]</scope>
    <source>
        <strain evidence="2 3">HAW-EB2</strain>
    </source>
</reference>
<comment type="caution">
    <text evidence="2">The sequence shown here is derived from an EMBL/GenBank/DDBJ whole genome shotgun (WGS) entry which is preliminary data.</text>
</comment>
<name>A0A3S0RZW2_9GAMM</name>
<evidence type="ECO:0000313" key="2">
    <source>
        <dbReference type="EMBL" id="RTR40281.1"/>
    </source>
</evidence>
<dbReference type="AlphaFoldDB" id="A0A3S0RZW2"/>
<gene>
    <name evidence="2" type="ORF">EKG38_06080</name>
</gene>
<feature type="transmembrane region" description="Helical" evidence="1">
    <location>
        <begin position="166"/>
        <end position="187"/>
    </location>
</feature>
<sequence>METYKIIFKGRTVEGKDTVKIGILLAKFLKLPESKASQLFNGKSYALKKKLDHEKAKQVKSKLSSIGIITEIVKEVSISEDVSFQEGIKTGTKNTDFEILVGGKKCCKHCGSNLDQETKSENDSLNSVADKLGNIDANAIKSKLKGKGSDISNEIKILTDKKGIKGLLASPLGLILCSTIVLFGFMFTGSTSGAPSCSNGEVKDTVVNIVNNTMINRYGTDNAKLFSFSVLMIRTVDTNENTGAHECAAQLELTRSNDNFTNQTPIEYTVENIEGGSDFYVSVSGLRAL</sequence>
<accession>A0A3S0RZW2</accession>
<dbReference type="OrthoDB" id="6402943at2"/>
<organism evidence="2 3">
    <name type="scientific">Shewanella canadensis</name>
    <dbReference type="NCBI Taxonomy" id="271096"/>
    <lineage>
        <taxon>Bacteria</taxon>
        <taxon>Pseudomonadati</taxon>
        <taxon>Pseudomonadota</taxon>
        <taxon>Gammaproteobacteria</taxon>
        <taxon>Alteromonadales</taxon>
        <taxon>Shewanellaceae</taxon>
        <taxon>Shewanella</taxon>
    </lineage>
</organism>
<dbReference type="EMBL" id="RXNU01000002">
    <property type="protein sequence ID" value="RTR40281.1"/>
    <property type="molecule type" value="Genomic_DNA"/>
</dbReference>
<keyword evidence="1" id="KW-1133">Transmembrane helix</keyword>
<dbReference type="RefSeq" id="WP_126519348.1">
    <property type="nucleotide sequence ID" value="NZ_RXNU01000002.1"/>
</dbReference>